<protein>
    <recommendedName>
        <fullName evidence="2">NADAR domain-containing protein</fullName>
    </recommendedName>
</protein>
<evidence type="ECO:0000256" key="1">
    <source>
        <dbReference type="SAM" id="MobiDB-lite"/>
    </source>
</evidence>
<organism evidence="3">
    <name type="scientific">Lotharella oceanica</name>
    <dbReference type="NCBI Taxonomy" id="641309"/>
    <lineage>
        <taxon>Eukaryota</taxon>
        <taxon>Sar</taxon>
        <taxon>Rhizaria</taxon>
        <taxon>Cercozoa</taxon>
        <taxon>Chlorarachniophyceae</taxon>
        <taxon>Lotharella</taxon>
    </lineage>
</organism>
<dbReference type="InterPro" id="IPR037238">
    <property type="entry name" value="YbiA-like_sf"/>
</dbReference>
<proteinExistence type="predicted"/>
<dbReference type="Gene3D" id="1.10.357.40">
    <property type="entry name" value="YbiA-like"/>
    <property type="match status" value="1"/>
</dbReference>
<feature type="domain" description="NADAR" evidence="2">
    <location>
        <begin position="44"/>
        <end position="189"/>
    </location>
</feature>
<dbReference type="NCBIfam" id="TIGR02464">
    <property type="entry name" value="ribofla_fusion"/>
    <property type="match status" value="1"/>
</dbReference>
<reference evidence="3" key="1">
    <citation type="submission" date="2021-01" db="EMBL/GenBank/DDBJ databases">
        <authorList>
            <person name="Corre E."/>
            <person name="Pelletier E."/>
            <person name="Niang G."/>
            <person name="Scheremetjew M."/>
            <person name="Finn R."/>
            <person name="Kale V."/>
            <person name="Holt S."/>
            <person name="Cochrane G."/>
            <person name="Meng A."/>
            <person name="Brown T."/>
            <person name="Cohen L."/>
        </authorList>
    </citation>
    <scope>NUCLEOTIDE SEQUENCE</scope>
    <source>
        <strain evidence="3">CCMP622</strain>
    </source>
</reference>
<name>A0A7S2U3E3_9EUKA</name>
<feature type="compositionally biased region" description="Basic residues" evidence="1">
    <location>
        <begin position="229"/>
        <end position="238"/>
    </location>
</feature>
<dbReference type="EMBL" id="HBHP01033648">
    <property type="protein sequence ID" value="CAD9776702.1"/>
    <property type="molecule type" value="Transcribed_RNA"/>
</dbReference>
<dbReference type="CDD" id="cd15457">
    <property type="entry name" value="NADAR"/>
    <property type="match status" value="1"/>
</dbReference>
<evidence type="ECO:0000313" key="3">
    <source>
        <dbReference type="EMBL" id="CAD9776702.1"/>
    </source>
</evidence>
<feature type="compositionally biased region" description="Basic residues" evidence="1">
    <location>
        <begin position="247"/>
        <end position="258"/>
    </location>
</feature>
<feature type="compositionally biased region" description="Basic and acidic residues" evidence="1">
    <location>
        <begin position="208"/>
        <end position="217"/>
    </location>
</feature>
<dbReference type="InterPro" id="IPR012816">
    <property type="entry name" value="NADAR"/>
</dbReference>
<gene>
    <name evidence="3" type="ORF">LSP00402_LOCUS20716</name>
</gene>
<evidence type="ECO:0000259" key="2">
    <source>
        <dbReference type="Pfam" id="PF08719"/>
    </source>
</evidence>
<sequence>MDSGFCGKCKEPRGIYGTTPEQQTNMSESTREMKSIKPYVLFHSGPFSQWHMSSFRVDGVTYNCCEQYMMAEKARLFKNEGILEQILRAVAPGKQKALGRKVRGFKEHVWKTNCLRIVTEGNLHKFSQNAELKEKLMATGDRTMAEASPKDRIWGIGLHASDERAQDMSTWRGANLLGIALMTVREMLREEKEGAEKKTTHQSTIDLKSSDAERASEAVEEERDSTKAKEKRRPRSSRGRGNSNKGNKPRRRSRKSGKAGKNEWL</sequence>
<accession>A0A7S2U3E3</accession>
<dbReference type="AlphaFoldDB" id="A0A7S2U3E3"/>
<feature type="region of interest" description="Disordered" evidence="1">
    <location>
        <begin position="191"/>
        <end position="265"/>
    </location>
</feature>
<dbReference type="SUPFAM" id="SSF143990">
    <property type="entry name" value="YbiA-like"/>
    <property type="match status" value="1"/>
</dbReference>
<dbReference type="Pfam" id="PF08719">
    <property type="entry name" value="NADAR"/>
    <property type="match status" value="1"/>
</dbReference>